<reference evidence="2 3" key="1">
    <citation type="submission" date="2023-10" db="EMBL/GenBank/DDBJ databases">
        <title>Development of a sustainable strategy for remediation of hydrocarbon-contaminated territories based on the waste exchange concept.</title>
        <authorList>
            <person name="Krivoruchko A."/>
        </authorList>
    </citation>
    <scope>NUCLEOTIDE SEQUENCE [LARGE SCALE GENOMIC DNA]</scope>
    <source>
        <strain evidence="2 3">IEGM 1323</strain>
    </source>
</reference>
<sequence length="184" mass="17560">MSRTIIRRSTAIAATGFVALALSSGIAQAQDISNAPTTIIAAADQSAGTLTQVSEAEFVLRPSAGVSVAVTATGASLTDGSTSEALPTSATDKTGAPVELRYVQGADGLHIQVIDRNQSSAEPAPGTETQEGFWQCALGTAGGAGGGGLAGAGVGSALPGLGTAAGGIIGGLSGAATGAAASCF</sequence>
<dbReference type="EMBL" id="JAWLJX010000001">
    <property type="protein sequence ID" value="MDV6260029.1"/>
    <property type="molecule type" value="Genomic_DNA"/>
</dbReference>
<evidence type="ECO:0000313" key="3">
    <source>
        <dbReference type="Proteomes" id="UP001185755"/>
    </source>
</evidence>
<name>A0ABU4B764_9NOCA</name>
<feature type="chain" id="PRO_5046944314" evidence="1">
    <location>
        <begin position="30"/>
        <end position="184"/>
    </location>
</feature>
<protein>
    <submittedName>
        <fullName evidence="2">Uncharacterized protein</fullName>
    </submittedName>
</protein>
<accession>A0ABU4B764</accession>
<proteinExistence type="predicted"/>
<feature type="signal peptide" evidence="1">
    <location>
        <begin position="1"/>
        <end position="29"/>
    </location>
</feature>
<dbReference type="RefSeq" id="WP_317562908.1">
    <property type="nucleotide sequence ID" value="NZ_JAWLJX010000001.1"/>
</dbReference>
<organism evidence="2 3">
    <name type="scientific">Rhodococcoides yunnanense</name>
    <dbReference type="NCBI Taxonomy" id="278209"/>
    <lineage>
        <taxon>Bacteria</taxon>
        <taxon>Bacillati</taxon>
        <taxon>Actinomycetota</taxon>
        <taxon>Actinomycetes</taxon>
        <taxon>Mycobacteriales</taxon>
        <taxon>Nocardiaceae</taxon>
        <taxon>Rhodococcoides</taxon>
    </lineage>
</organism>
<dbReference type="Proteomes" id="UP001185755">
    <property type="component" value="Unassembled WGS sequence"/>
</dbReference>
<keyword evidence="3" id="KW-1185">Reference proteome</keyword>
<evidence type="ECO:0000256" key="1">
    <source>
        <dbReference type="SAM" id="SignalP"/>
    </source>
</evidence>
<comment type="caution">
    <text evidence="2">The sequence shown here is derived from an EMBL/GenBank/DDBJ whole genome shotgun (WGS) entry which is preliminary data.</text>
</comment>
<evidence type="ECO:0000313" key="2">
    <source>
        <dbReference type="EMBL" id="MDV6260029.1"/>
    </source>
</evidence>
<keyword evidence="1" id="KW-0732">Signal</keyword>
<gene>
    <name evidence="2" type="ORF">R3P96_01625</name>
</gene>